<reference evidence="1" key="1">
    <citation type="submission" date="2014-09" db="EMBL/GenBank/DDBJ databases">
        <authorList>
            <person name="Magalhaes I.L.F."/>
            <person name="Oliveira U."/>
            <person name="Santos F.R."/>
            <person name="Vidigal T.H.D.A."/>
            <person name="Brescovit A.D."/>
            <person name="Santos A.J."/>
        </authorList>
    </citation>
    <scope>NUCLEOTIDE SEQUENCE</scope>
    <source>
        <tissue evidence="1">Shoot tissue taken approximately 20 cm above the soil surface</tissue>
    </source>
</reference>
<accession>A0A0A8Y914</accession>
<evidence type="ECO:0000313" key="1">
    <source>
        <dbReference type="EMBL" id="JAD21770.1"/>
    </source>
</evidence>
<dbReference type="EMBL" id="GBRH01276125">
    <property type="protein sequence ID" value="JAD21770.1"/>
    <property type="molecule type" value="Transcribed_RNA"/>
</dbReference>
<protein>
    <submittedName>
        <fullName evidence="1">Uncharacterized protein</fullName>
    </submittedName>
</protein>
<dbReference type="AlphaFoldDB" id="A0A0A8Y914"/>
<sequence>MFHYILEHCLKLYDAWPLQSQLLKELFIPQLEI</sequence>
<reference evidence="1" key="2">
    <citation type="journal article" date="2015" name="Data Brief">
        <title>Shoot transcriptome of the giant reed, Arundo donax.</title>
        <authorList>
            <person name="Barrero R.A."/>
            <person name="Guerrero F.D."/>
            <person name="Moolhuijzen P."/>
            <person name="Goolsby J.A."/>
            <person name="Tidwell J."/>
            <person name="Bellgard S.E."/>
            <person name="Bellgard M.I."/>
        </authorList>
    </citation>
    <scope>NUCLEOTIDE SEQUENCE</scope>
    <source>
        <tissue evidence="1">Shoot tissue taken approximately 20 cm above the soil surface</tissue>
    </source>
</reference>
<proteinExistence type="predicted"/>
<organism evidence="1">
    <name type="scientific">Arundo donax</name>
    <name type="common">Giant reed</name>
    <name type="synonym">Donax arundinaceus</name>
    <dbReference type="NCBI Taxonomy" id="35708"/>
    <lineage>
        <taxon>Eukaryota</taxon>
        <taxon>Viridiplantae</taxon>
        <taxon>Streptophyta</taxon>
        <taxon>Embryophyta</taxon>
        <taxon>Tracheophyta</taxon>
        <taxon>Spermatophyta</taxon>
        <taxon>Magnoliopsida</taxon>
        <taxon>Liliopsida</taxon>
        <taxon>Poales</taxon>
        <taxon>Poaceae</taxon>
        <taxon>PACMAD clade</taxon>
        <taxon>Arundinoideae</taxon>
        <taxon>Arundineae</taxon>
        <taxon>Arundo</taxon>
    </lineage>
</organism>
<name>A0A0A8Y914_ARUDO</name>